<dbReference type="Pfam" id="PF00550">
    <property type="entry name" value="PP-binding"/>
    <property type="match status" value="1"/>
</dbReference>
<dbReference type="PROSITE" id="PS50075">
    <property type="entry name" value="CARRIER"/>
    <property type="match status" value="1"/>
</dbReference>
<evidence type="ECO:0000259" key="5">
    <source>
        <dbReference type="PROSITE" id="PS50075"/>
    </source>
</evidence>
<comment type="caution">
    <text evidence="6">The sequence shown here is derived from an EMBL/GenBank/DDBJ whole genome shotgun (WGS) entry which is preliminary data.</text>
</comment>
<dbReference type="PANTHER" id="PTHR44845">
    <property type="entry name" value="CARRIER DOMAIN-CONTAINING PROTEIN"/>
    <property type="match status" value="1"/>
</dbReference>
<reference evidence="6 7" key="1">
    <citation type="submission" date="2017-12" db="EMBL/GenBank/DDBJ databases">
        <title>Genome sequence of the mycotoxigenic crop pathogen Fusarium proliferatum, strain ITEM 2341 from Date Palm.</title>
        <authorList>
            <person name="Almiman B.F."/>
            <person name="Shittu T.A."/>
            <person name="Muthumeenakshi S."/>
            <person name="Baroncelli R."/>
            <person name="Sreenivasaprasada S."/>
        </authorList>
    </citation>
    <scope>NUCLEOTIDE SEQUENCE [LARGE SCALE GENOMIC DNA]</scope>
    <source>
        <strain evidence="6 7">ITEM 2341</strain>
    </source>
</reference>
<dbReference type="InterPro" id="IPR009081">
    <property type="entry name" value="PP-bd_ACP"/>
</dbReference>
<feature type="compositionally biased region" description="Low complexity" evidence="4">
    <location>
        <begin position="21"/>
        <end position="31"/>
    </location>
</feature>
<organism evidence="6 7">
    <name type="scientific">Gibberella intermedia</name>
    <name type="common">Bulb rot disease fungus</name>
    <name type="synonym">Fusarium proliferatum</name>
    <dbReference type="NCBI Taxonomy" id="948311"/>
    <lineage>
        <taxon>Eukaryota</taxon>
        <taxon>Fungi</taxon>
        <taxon>Dikarya</taxon>
        <taxon>Ascomycota</taxon>
        <taxon>Pezizomycotina</taxon>
        <taxon>Sordariomycetes</taxon>
        <taxon>Hypocreomycetidae</taxon>
        <taxon>Hypocreales</taxon>
        <taxon>Nectriaceae</taxon>
        <taxon>Fusarium</taxon>
        <taxon>Fusarium fujikuroi species complex</taxon>
    </lineage>
</organism>
<dbReference type="PANTHER" id="PTHR44845:SF4">
    <property type="entry name" value="NONRIBOSOMAL PEPTIDE SYNTHASE INPA"/>
    <property type="match status" value="1"/>
</dbReference>
<sequence length="1347" mass="149105">MHSTKTDTTTSAGSSDRTLWSHSADGSHSSDGHPVLSFYHREARIAMEKLNEFCKAHDATPQSVCFTTWSIVLYHMTGQSDICVDVESHYPMALAERPECRKFNMTLRSTTTPLELITQYKVSEISSSRETATQEPSISNVKDKHMFKMIQEAKVFQDELDKTVSSSLDYVSYAHLLIESDTATLKFLWRNDLQDPEEIANILDHTYNCILSQPDASIQSMGSPTLRQLELLSTEPEVDSSFNILDLFCLTSSTFPSRTAINAWDGDLSYQELQNTSERWAKALLSLGLTAGDRVIHAFEQSRCAIVAWLAILKAGCTVVPINLPTPTERLRTIIDSTTCKAAICDTTGSSHIGPISLLLLTPSDLDASGKEGNIELRKVSTSSIAVIIFTSGSTGQPKGVIQTHGAIASSLVKVTKVLGLDEESKFLQFAPHCFDASICEIFGTLVTGGCLCIPAPDKKLKCIAKNINRMEITHAILTPTVAKMLSPDRVPSLQSLSFNILYGATEGGVWDTIKRVSPDDDLSAPSIGFPINSRVWIVHPDDWTMLSPLGVPGEICIQGPEIASGYLEDEQKTKEVFKLNPPWLATEQGPLSGCSRIFRTGDRGLVMKDGSLRILGRIDRQVKINGQRIEPGEIEETLRQHLPDHLNVFVDTFTPRGEKSRLVVFFSHGKSSEPSLMQETDLDPAARDAIRSSRDVLPDIMVPSVTIPITAFPMTQTNKVDPQAIRKLGTTFFDSQNMSSPPSHATRDSKSENNNRTKAKNVVQKFLHELGNGCTKGLEDPKATLKDLGIDSMDAVSLASTLERDAHIDISASKLMDPNFRVDDLADVSEDEGKDGRSLLNSEIDKWTKKLSKIGRSRGHCVLLTGPNGFLGREILRQVLQCRLKPTVTCLMRGKDYHHAQERFFNSCRELSWWSDSLEERVQIWVGDLTQPQAGLDEHQWDTIFGLNGQPRQFDFIIHNGAIVNWLEPYGSLQKTNVFSTHEFLAGFLQSQDPPQTIYVSGGYLSGFEETREELVENISQLPAYDQTKFVSEVMVTHVQSMMDVGGSRLWTFKPGFIVGSTENGHAQTGDTLWRMAKACVQGGSYSKDDACNWITAAGVDTVASMLVDRMLSPVFDSCATQTQKLLDGVYLQEIWDILEMMDIHLRPLKHEEWFEVIQKDLQEREKPASDIVSEENCRKSREAVINNIMATRELLIVILNHTNEELIAEPEWPPLDHGQWTKSPDLQPPQAILAGESGMLRCQSSHIGGGVDGSITYRIVGLEGRNEVAFMWSVPYVGANKFDACCAVSDFTVEVLGGRGKEAVVVFVFGPAKMAEVRPGDGVWAAVTRYPVECAKGLVGGFNHH</sequence>
<dbReference type="InterPro" id="IPR042099">
    <property type="entry name" value="ANL_N_sf"/>
</dbReference>
<dbReference type="Gene3D" id="2.60.270.50">
    <property type="match status" value="1"/>
</dbReference>
<feature type="region of interest" description="Disordered" evidence="4">
    <location>
        <begin position="1"/>
        <end position="31"/>
    </location>
</feature>
<dbReference type="InterPro" id="IPR045851">
    <property type="entry name" value="AMP-bd_C_sf"/>
</dbReference>
<dbReference type="Gene3D" id="1.10.1200.10">
    <property type="entry name" value="ACP-like"/>
    <property type="match status" value="1"/>
</dbReference>
<keyword evidence="3" id="KW-0597">Phosphoprotein</keyword>
<dbReference type="SUPFAM" id="SSF47336">
    <property type="entry name" value="ACP-like"/>
    <property type="match status" value="1"/>
</dbReference>
<keyword evidence="2" id="KW-0596">Phosphopantetheine</keyword>
<feature type="region of interest" description="Disordered" evidence="4">
    <location>
        <begin position="733"/>
        <end position="757"/>
    </location>
</feature>
<dbReference type="Pfam" id="PF00501">
    <property type="entry name" value="AMP-binding"/>
    <property type="match status" value="2"/>
</dbReference>
<dbReference type="PROSITE" id="PS00455">
    <property type="entry name" value="AMP_BINDING"/>
    <property type="match status" value="1"/>
</dbReference>
<dbReference type="InterPro" id="IPR000873">
    <property type="entry name" value="AMP-dep_synth/lig_dom"/>
</dbReference>
<proteinExistence type="predicted"/>
<evidence type="ECO:0000256" key="3">
    <source>
        <dbReference type="ARBA" id="ARBA00022553"/>
    </source>
</evidence>
<evidence type="ECO:0000256" key="4">
    <source>
        <dbReference type="SAM" id="MobiDB-lite"/>
    </source>
</evidence>
<name>A0A365N2F5_GIBIN</name>
<gene>
    <name evidence="6" type="ORF">FPRO05_13098</name>
</gene>
<dbReference type="PIRSF" id="PIRSF001617">
    <property type="entry name" value="Alpha-AR"/>
    <property type="match status" value="1"/>
</dbReference>
<evidence type="ECO:0000256" key="1">
    <source>
        <dbReference type="ARBA" id="ARBA00004685"/>
    </source>
</evidence>
<dbReference type="InterPro" id="IPR036291">
    <property type="entry name" value="NAD(P)-bd_dom_sf"/>
</dbReference>
<dbReference type="Pfam" id="PF07993">
    <property type="entry name" value="NAD_binding_4"/>
    <property type="match status" value="1"/>
</dbReference>
<feature type="compositionally biased region" description="Polar residues" evidence="4">
    <location>
        <begin position="1"/>
        <end position="20"/>
    </location>
</feature>
<evidence type="ECO:0000256" key="2">
    <source>
        <dbReference type="ARBA" id="ARBA00022450"/>
    </source>
</evidence>
<dbReference type="EMBL" id="PKMI01000025">
    <property type="protein sequence ID" value="RBA14882.1"/>
    <property type="molecule type" value="Genomic_DNA"/>
</dbReference>
<feature type="compositionally biased region" description="Basic and acidic residues" evidence="4">
    <location>
        <begin position="746"/>
        <end position="756"/>
    </location>
</feature>
<dbReference type="Gene3D" id="3.30.559.30">
    <property type="entry name" value="Nonribosomal peptide synthetase, condensation domain"/>
    <property type="match status" value="1"/>
</dbReference>
<feature type="domain" description="Carrier" evidence="5">
    <location>
        <begin position="754"/>
        <end position="834"/>
    </location>
</feature>
<dbReference type="SUPFAM" id="SSF51735">
    <property type="entry name" value="NAD(P)-binding Rossmann-fold domains"/>
    <property type="match status" value="1"/>
</dbReference>
<dbReference type="Proteomes" id="UP000251714">
    <property type="component" value="Unassembled WGS sequence"/>
</dbReference>
<dbReference type="Gene3D" id="3.40.50.12780">
    <property type="entry name" value="N-terminal domain of ligase-like"/>
    <property type="match status" value="2"/>
</dbReference>
<dbReference type="InterPro" id="IPR020845">
    <property type="entry name" value="AMP-binding_CS"/>
</dbReference>
<dbReference type="InterPro" id="IPR013120">
    <property type="entry name" value="FAR_NAD-bd"/>
</dbReference>
<comment type="pathway">
    <text evidence="1">Mycotoxin biosynthesis.</text>
</comment>
<dbReference type="Gene3D" id="3.40.50.720">
    <property type="entry name" value="NAD(P)-binding Rossmann-like Domain"/>
    <property type="match status" value="1"/>
</dbReference>
<protein>
    <recommendedName>
        <fullName evidence="5">Carrier domain-containing protein</fullName>
    </recommendedName>
</protein>
<dbReference type="SUPFAM" id="SSF56801">
    <property type="entry name" value="Acetyl-CoA synthetase-like"/>
    <property type="match status" value="1"/>
</dbReference>
<feature type="compositionally biased region" description="Polar residues" evidence="4">
    <location>
        <begin position="733"/>
        <end position="744"/>
    </location>
</feature>
<evidence type="ECO:0000313" key="7">
    <source>
        <dbReference type="Proteomes" id="UP000251714"/>
    </source>
</evidence>
<dbReference type="InterPro" id="IPR036736">
    <property type="entry name" value="ACP-like_sf"/>
</dbReference>
<dbReference type="CDD" id="cd05918">
    <property type="entry name" value="A_NRPS_SidN3_like"/>
    <property type="match status" value="1"/>
</dbReference>
<dbReference type="Gene3D" id="3.30.300.30">
    <property type="match status" value="1"/>
</dbReference>
<evidence type="ECO:0000313" key="6">
    <source>
        <dbReference type="EMBL" id="RBA14882.1"/>
    </source>
</evidence>
<dbReference type="SUPFAM" id="SSF52777">
    <property type="entry name" value="CoA-dependent acyltransferases"/>
    <property type="match status" value="1"/>
</dbReference>
<accession>A0A365N2F5</accession>